<reference evidence="7" key="1">
    <citation type="journal article" date="2016" name="Genome Announc.">
        <title>Genome Sequence of Ustilaginoidea virens IPU010, a Rice Pathogenic Fungus Causing False Smut.</title>
        <authorList>
            <person name="Kumagai T."/>
            <person name="Ishii T."/>
            <person name="Terai G."/>
            <person name="Umemura M."/>
            <person name="Machida M."/>
            <person name="Asai K."/>
        </authorList>
    </citation>
    <scope>NUCLEOTIDE SEQUENCE [LARGE SCALE GENOMIC DNA]</scope>
    <source>
        <strain evidence="7">IPU010</strain>
    </source>
</reference>
<dbReference type="GeneID" id="66063503"/>
<evidence type="ECO:0000259" key="6">
    <source>
        <dbReference type="Pfam" id="PF00673"/>
    </source>
</evidence>
<dbReference type="RefSeq" id="XP_042996157.1">
    <property type="nucleotide sequence ID" value="XM_043140223.1"/>
</dbReference>
<keyword evidence="3" id="KW-0687">Ribonucleoprotein</keyword>
<dbReference type="Proteomes" id="UP000027002">
    <property type="component" value="Chromosome 2"/>
</dbReference>
<feature type="region of interest" description="Disordered" evidence="4">
    <location>
        <begin position="143"/>
        <end position="184"/>
    </location>
</feature>
<dbReference type="Proteomes" id="UP000054053">
    <property type="component" value="Unassembled WGS sequence"/>
</dbReference>
<feature type="domain" description="Large ribosomal subunit protein uL5 N-terminal" evidence="5">
    <location>
        <begin position="196"/>
        <end position="248"/>
    </location>
</feature>
<dbReference type="KEGG" id="uvi:66063503"/>
<dbReference type="AlphaFoldDB" id="A0A063BSA3"/>
<evidence type="ECO:0000313" key="10">
    <source>
        <dbReference type="Proteomes" id="UP000054053"/>
    </source>
</evidence>
<evidence type="ECO:0000256" key="4">
    <source>
        <dbReference type="SAM" id="MobiDB-lite"/>
    </source>
</evidence>
<dbReference type="GO" id="GO:0006412">
    <property type="term" value="P:translation"/>
    <property type="evidence" value="ECO:0007669"/>
    <property type="project" value="InterPro"/>
</dbReference>
<protein>
    <submittedName>
        <fullName evidence="7">Uncharacterized protein</fullName>
    </submittedName>
</protein>
<dbReference type="InterPro" id="IPR022803">
    <property type="entry name" value="Ribosomal_uL5_dom_sf"/>
</dbReference>
<comment type="similarity">
    <text evidence="1">Belongs to the universal ribosomal protein uL5 family.</text>
</comment>
<dbReference type="EMBL" id="BBTG02000014">
    <property type="protein sequence ID" value="GAO17168.1"/>
    <property type="molecule type" value="Genomic_DNA"/>
</dbReference>
<dbReference type="GO" id="GO:1990904">
    <property type="term" value="C:ribonucleoprotein complex"/>
    <property type="evidence" value="ECO:0007669"/>
    <property type="project" value="UniProtKB-KW"/>
</dbReference>
<dbReference type="InterPro" id="IPR002132">
    <property type="entry name" value="Ribosomal_uL5"/>
</dbReference>
<dbReference type="Gene3D" id="3.30.1440.10">
    <property type="match status" value="1"/>
</dbReference>
<dbReference type="PANTHER" id="PTHR11994">
    <property type="entry name" value="60S RIBOSOMAL PROTEIN L11-RELATED"/>
    <property type="match status" value="1"/>
</dbReference>
<name>A0A063BSA3_USTVR</name>
<dbReference type="Pfam" id="PF00673">
    <property type="entry name" value="Ribosomal_L5_C"/>
    <property type="match status" value="1"/>
</dbReference>
<evidence type="ECO:0000313" key="9">
    <source>
        <dbReference type="Proteomes" id="UP000027002"/>
    </source>
</evidence>
<gene>
    <name evidence="8" type="ORF">UV8b_02725</name>
    <name evidence="7" type="ORF">UVI_02031070</name>
</gene>
<dbReference type="SUPFAM" id="SSF55282">
    <property type="entry name" value="RL5-like"/>
    <property type="match status" value="1"/>
</dbReference>
<evidence type="ECO:0000313" key="7">
    <source>
        <dbReference type="EMBL" id="GAO17168.1"/>
    </source>
</evidence>
<reference evidence="8" key="3">
    <citation type="submission" date="2020-03" db="EMBL/GenBank/DDBJ databases">
        <title>A mixture of massive structural variations and highly conserved coding sequences in Ustilaginoidea virens genome.</title>
        <authorList>
            <person name="Zhang K."/>
            <person name="Zhao Z."/>
            <person name="Zhang Z."/>
            <person name="Li Y."/>
            <person name="Hsiang T."/>
            <person name="Sun W."/>
        </authorList>
    </citation>
    <scope>NUCLEOTIDE SEQUENCE</scope>
    <source>
        <strain evidence="8">UV-8b</strain>
    </source>
</reference>
<dbReference type="Pfam" id="PF00281">
    <property type="entry name" value="Ribosomal_L5"/>
    <property type="match status" value="1"/>
</dbReference>
<evidence type="ECO:0000259" key="5">
    <source>
        <dbReference type="Pfam" id="PF00281"/>
    </source>
</evidence>
<organism evidence="7 10">
    <name type="scientific">Ustilaginoidea virens</name>
    <name type="common">Rice false smut fungus</name>
    <name type="synonym">Villosiclava virens</name>
    <dbReference type="NCBI Taxonomy" id="1159556"/>
    <lineage>
        <taxon>Eukaryota</taxon>
        <taxon>Fungi</taxon>
        <taxon>Dikarya</taxon>
        <taxon>Ascomycota</taxon>
        <taxon>Pezizomycotina</taxon>
        <taxon>Sordariomycetes</taxon>
        <taxon>Hypocreomycetidae</taxon>
        <taxon>Hypocreales</taxon>
        <taxon>Clavicipitaceae</taxon>
        <taxon>Ustilaginoidea</taxon>
    </lineage>
</organism>
<evidence type="ECO:0000256" key="3">
    <source>
        <dbReference type="ARBA" id="ARBA00023274"/>
    </source>
</evidence>
<dbReference type="InterPro" id="IPR031309">
    <property type="entry name" value="Ribosomal_uL5_C"/>
</dbReference>
<sequence>MSALREGGRLARAIGQVRLPLRPLHPCGRRSVSTGVDEAEAPKLGHLADLESTTTFTSSEPDQEAIDAFDSATKSSARERRLPGSRYQYHPPKYYRGPLHPVQAPPSSDPTARDFVPGPFSFPRLKHTYDSTIAPDLLTLTYQHTPPGTVPPSSEKGVLRQWDGSSPYHKNRPRRGPRGGGSSRLGILERDIEWNNIPEIEAVTVNSYAPMSSQNKEYLHVARAVVQAITGAFPSVTTVKHHVIHWGVHKGDKAGAKVTLRGGAAYDFVDKLVTLVLPKIKDWPGIKASTGDDSGNLAFGMKPEWMAYFPEIEFNYDMYPSKLMPGCDIFIHTTGTSDRQGRLLMEALGFPFYGKATR</sequence>
<accession>A0A063BSA3</accession>
<feature type="region of interest" description="Disordered" evidence="4">
    <location>
        <begin position="71"/>
        <end position="90"/>
    </location>
</feature>
<dbReference type="OrthoDB" id="539541at2759"/>
<dbReference type="GO" id="GO:0005840">
    <property type="term" value="C:ribosome"/>
    <property type="evidence" value="ECO:0007669"/>
    <property type="project" value="UniProtKB-KW"/>
</dbReference>
<dbReference type="EMBL" id="CP072754">
    <property type="protein sequence ID" value="QUC18484.1"/>
    <property type="molecule type" value="Genomic_DNA"/>
</dbReference>
<keyword evidence="2" id="KW-0689">Ribosomal protein</keyword>
<feature type="domain" description="Large ribosomal subunit protein uL5 C-terminal" evidence="6">
    <location>
        <begin position="254"/>
        <end position="352"/>
    </location>
</feature>
<keyword evidence="9" id="KW-1185">Reference proteome</keyword>
<dbReference type="InterPro" id="IPR031310">
    <property type="entry name" value="Ribosomal_uL5_N"/>
</dbReference>
<reference evidence="10" key="2">
    <citation type="journal article" date="2016" name="Genome Announc.">
        <title>Genome sequence of Ustilaginoidea virens IPU010, a rice pathogenic fungus causing false smut.</title>
        <authorList>
            <person name="Kumagai T."/>
            <person name="Ishii T."/>
            <person name="Terai G."/>
            <person name="Umemura M."/>
            <person name="Machida M."/>
            <person name="Asai K."/>
        </authorList>
    </citation>
    <scope>NUCLEOTIDE SEQUENCE [LARGE SCALE GENOMIC DNA]</scope>
    <source>
        <strain evidence="10">IPU010</strain>
    </source>
</reference>
<evidence type="ECO:0000256" key="1">
    <source>
        <dbReference type="ARBA" id="ARBA00008553"/>
    </source>
</evidence>
<evidence type="ECO:0000313" key="8">
    <source>
        <dbReference type="EMBL" id="QUC18484.1"/>
    </source>
</evidence>
<proteinExistence type="inferred from homology"/>
<dbReference type="STRING" id="1159556.A0A063BSA3"/>
<dbReference type="HOGENOM" id="CLU_061015_1_0_1"/>
<dbReference type="GO" id="GO:0003735">
    <property type="term" value="F:structural constituent of ribosome"/>
    <property type="evidence" value="ECO:0007669"/>
    <property type="project" value="InterPro"/>
</dbReference>
<evidence type="ECO:0000256" key="2">
    <source>
        <dbReference type="ARBA" id="ARBA00022980"/>
    </source>
</evidence>